<gene>
    <name evidence="1" type="ORF">SAMN05216387_10949</name>
</gene>
<protein>
    <submittedName>
        <fullName evidence="1">Uncharacterized protein</fullName>
    </submittedName>
</protein>
<reference evidence="1 2" key="1">
    <citation type="submission" date="2016-10" db="EMBL/GenBank/DDBJ databases">
        <authorList>
            <person name="de Groot N.N."/>
        </authorList>
    </citation>
    <scope>NUCLEOTIDE SEQUENCE [LARGE SCALE GENOMIC DNA]</scope>
    <source>
        <strain evidence="1 2">Nv1</strain>
    </source>
</reference>
<dbReference type="STRING" id="1233.SAMN05216387_10949"/>
<name>A0A1H7PJ21_9PROT</name>
<keyword evidence="2" id="KW-1185">Reference proteome</keyword>
<sequence>MRKEIAQYLLEIAAVDPAFKSQDEVPRELVGSPVYRCDAIPSCKRISDSHFCIRGSVYENSSPLKISLGVASSRDGFRARRL</sequence>
<evidence type="ECO:0000313" key="1">
    <source>
        <dbReference type="EMBL" id="SEL35753.1"/>
    </source>
</evidence>
<evidence type="ECO:0000313" key="2">
    <source>
        <dbReference type="Proteomes" id="UP000198620"/>
    </source>
</evidence>
<dbReference type="EMBL" id="FOBH01000009">
    <property type="protein sequence ID" value="SEL35753.1"/>
    <property type="molecule type" value="Genomic_DNA"/>
</dbReference>
<accession>A0A1H7PJ21</accession>
<proteinExistence type="predicted"/>
<dbReference type="Proteomes" id="UP000198620">
    <property type="component" value="Unassembled WGS sequence"/>
</dbReference>
<organism evidence="1 2">
    <name type="scientific">Nitrosovibrio tenuis</name>
    <dbReference type="NCBI Taxonomy" id="1233"/>
    <lineage>
        <taxon>Bacteria</taxon>
        <taxon>Pseudomonadati</taxon>
        <taxon>Pseudomonadota</taxon>
        <taxon>Betaproteobacteria</taxon>
        <taxon>Nitrosomonadales</taxon>
        <taxon>Nitrosomonadaceae</taxon>
        <taxon>Nitrosovibrio</taxon>
    </lineage>
</organism>
<dbReference type="AlphaFoldDB" id="A0A1H7PJ21"/>